<dbReference type="AlphaFoldDB" id="A0A517PVZ5"/>
<keyword evidence="2" id="KW-1185">Reference proteome</keyword>
<proteinExistence type="predicted"/>
<evidence type="ECO:0000313" key="2">
    <source>
        <dbReference type="Proteomes" id="UP000320421"/>
    </source>
</evidence>
<evidence type="ECO:0008006" key="3">
    <source>
        <dbReference type="Google" id="ProtNLM"/>
    </source>
</evidence>
<evidence type="ECO:0000313" key="1">
    <source>
        <dbReference type="EMBL" id="QDT23540.1"/>
    </source>
</evidence>
<accession>A0A517PVZ5</accession>
<name>A0A517PVZ5_9PLAN</name>
<reference evidence="1 2" key="1">
    <citation type="submission" date="2019-02" db="EMBL/GenBank/DDBJ databases">
        <title>Deep-cultivation of Planctomycetes and their phenomic and genomic characterization uncovers novel biology.</title>
        <authorList>
            <person name="Wiegand S."/>
            <person name="Jogler M."/>
            <person name="Boedeker C."/>
            <person name="Pinto D."/>
            <person name="Vollmers J."/>
            <person name="Rivas-Marin E."/>
            <person name="Kohn T."/>
            <person name="Peeters S.H."/>
            <person name="Heuer A."/>
            <person name="Rast P."/>
            <person name="Oberbeckmann S."/>
            <person name="Bunk B."/>
            <person name="Jeske O."/>
            <person name="Meyerdierks A."/>
            <person name="Storesund J.E."/>
            <person name="Kallscheuer N."/>
            <person name="Luecker S."/>
            <person name="Lage O.M."/>
            <person name="Pohl T."/>
            <person name="Merkel B.J."/>
            <person name="Hornburger P."/>
            <person name="Mueller R.-W."/>
            <person name="Bruemmer F."/>
            <person name="Labrenz M."/>
            <person name="Spormann A.M."/>
            <person name="Op den Camp H."/>
            <person name="Overmann J."/>
            <person name="Amann R."/>
            <person name="Jetten M.S.M."/>
            <person name="Mascher T."/>
            <person name="Medema M.H."/>
            <person name="Devos D.P."/>
            <person name="Kaster A.-K."/>
            <person name="Ovreas L."/>
            <person name="Rohde M."/>
            <person name="Galperin M.Y."/>
            <person name="Jogler C."/>
        </authorList>
    </citation>
    <scope>NUCLEOTIDE SEQUENCE [LARGE SCALE GENOMIC DNA]</scope>
    <source>
        <strain evidence="1 2">HG66A1</strain>
    </source>
</reference>
<dbReference type="Proteomes" id="UP000320421">
    <property type="component" value="Chromosome"/>
</dbReference>
<dbReference type="EMBL" id="CP036266">
    <property type="protein sequence ID" value="QDT23540.1"/>
    <property type="molecule type" value="Genomic_DNA"/>
</dbReference>
<sequence length="248" mass="28536">MHPYSMLSDDYFVNLNLCTEMTLPSSRDTVLNFFERVQKSFPSMRNFYNRGENGFILEEDKEEVGQQRWMSLETQRVCSGYFNPNDPDDCLTQHQLMLELVPYMLSVSPLDCEALDYIVGFDFSYRGNHDALVAEALGANQAVDSLLQIPGSRALNYEPSITLSLDDSCRCQARLMIETRTNAYQVRRDDFPDEQISVFFTLRQYGSLSADTRLEDTMYDLKAKSDQLMKDYVIDQVLRPLAQAISTK</sequence>
<organism evidence="1 2">
    <name type="scientific">Gimesia chilikensis</name>
    <dbReference type="NCBI Taxonomy" id="2605989"/>
    <lineage>
        <taxon>Bacteria</taxon>
        <taxon>Pseudomonadati</taxon>
        <taxon>Planctomycetota</taxon>
        <taxon>Planctomycetia</taxon>
        <taxon>Planctomycetales</taxon>
        <taxon>Planctomycetaceae</taxon>
        <taxon>Gimesia</taxon>
    </lineage>
</organism>
<dbReference type="RefSeq" id="WP_228030239.1">
    <property type="nucleotide sequence ID" value="NZ_CP036266.1"/>
</dbReference>
<gene>
    <name evidence="1" type="ORF">HG66A1_53620</name>
</gene>
<protein>
    <recommendedName>
        <fullName evidence="3">TIGR04255 family protein</fullName>
    </recommendedName>
</protein>